<dbReference type="InterPro" id="IPR029044">
    <property type="entry name" value="Nucleotide-diphossugar_trans"/>
</dbReference>
<name>A0A1J1I5G1_9DIPT</name>
<dbReference type="OrthoDB" id="10262032at2759"/>
<organism evidence="2 3">
    <name type="scientific">Clunio marinus</name>
    <dbReference type="NCBI Taxonomy" id="568069"/>
    <lineage>
        <taxon>Eukaryota</taxon>
        <taxon>Metazoa</taxon>
        <taxon>Ecdysozoa</taxon>
        <taxon>Arthropoda</taxon>
        <taxon>Hexapoda</taxon>
        <taxon>Insecta</taxon>
        <taxon>Pterygota</taxon>
        <taxon>Neoptera</taxon>
        <taxon>Endopterygota</taxon>
        <taxon>Diptera</taxon>
        <taxon>Nematocera</taxon>
        <taxon>Chironomoidea</taxon>
        <taxon>Chironomidae</taxon>
        <taxon>Clunio</taxon>
    </lineage>
</organism>
<dbReference type="Proteomes" id="UP000183832">
    <property type="component" value="Unassembled WGS sequence"/>
</dbReference>
<protein>
    <submittedName>
        <fullName evidence="2">CLUMA_CG007677, isoform A</fullName>
    </submittedName>
</protein>
<evidence type="ECO:0000256" key="1">
    <source>
        <dbReference type="SAM" id="SignalP"/>
    </source>
</evidence>
<feature type="chain" id="PRO_5013108519" evidence="1">
    <location>
        <begin position="18"/>
        <end position="252"/>
    </location>
</feature>
<dbReference type="InterPro" id="IPR050793">
    <property type="entry name" value="CMP-NeuNAc_synthase"/>
</dbReference>
<feature type="signal peptide" evidence="1">
    <location>
        <begin position="1"/>
        <end position="17"/>
    </location>
</feature>
<reference evidence="2 3" key="1">
    <citation type="submission" date="2015-04" db="EMBL/GenBank/DDBJ databases">
        <authorList>
            <person name="Syromyatnikov M.Y."/>
            <person name="Popov V.N."/>
        </authorList>
    </citation>
    <scope>NUCLEOTIDE SEQUENCE [LARGE SCALE GENOMIC DNA]</scope>
</reference>
<dbReference type="GO" id="GO:0008781">
    <property type="term" value="F:N-acylneuraminate cytidylyltransferase activity"/>
    <property type="evidence" value="ECO:0007669"/>
    <property type="project" value="TreeGrafter"/>
</dbReference>
<evidence type="ECO:0000313" key="3">
    <source>
        <dbReference type="Proteomes" id="UP000183832"/>
    </source>
</evidence>
<gene>
    <name evidence="2" type="ORF">CLUMA_CG007677</name>
</gene>
<dbReference type="PANTHER" id="PTHR21485">
    <property type="entry name" value="HAD SUPERFAMILY MEMBERS CMAS AND KDSC"/>
    <property type="match status" value="1"/>
</dbReference>
<dbReference type="PANTHER" id="PTHR21485:SF3">
    <property type="entry name" value="N-ACYLNEURAMINATE CYTIDYLYLTRANSFERASE"/>
    <property type="match status" value="1"/>
</dbReference>
<dbReference type="InterPro" id="IPR003329">
    <property type="entry name" value="Cytidylyl_trans"/>
</dbReference>
<keyword evidence="1" id="KW-0732">Signal</keyword>
<dbReference type="Gene3D" id="3.90.550.10">
    <property type="entry name" value="Spore Coat Polysaccharide Biosynthesis Protein SpsA, Chain A"/>
    <property type="match status" value="1"/>
</dbReference>
<keyword evidence="3" id="KW-1185">Reference proteome</keyword>
<evidence type="ECO:0000313" key="2">
    <source>
        <dbReference type="EMBL" id="CRK94158.1"/>
    </source>
</evidence>
<accession>A0A1J1I5G1</accession>
<sequence>MQRILFIFEFFITLSASSDVCYDKISNSSEAVTALILARGGSKGIKLKNIQRIDGVTLLGISLTELQQANKFDTIWVSTDHQDIADEAEKCLNIYFETSSLKLIWHFLFSDNVNVHWRDPQTALDGTSSIESVQEFLNYHPNVAKLALIQCTSPFINQKYIRRGIKKFSNHHCVFSVKRSFNLRWKFDKKSKRIFPINFEINKRPRRQDWSGELVEAGMFYMSSVGLLKRGLFQNERRMRRCCHKIRRFLGN</sequence>
<proteinExistence type="predicted"/>
<dbReference type="Pfam" id="PF02348">
    <property type="entry name" value="CTP_transf_3"/>
    <property type="match status" value="1"/>
</dbReference>
<dbReference type="SUPFAM" id="SSF53448">
    <property type="entry name" value="Nucleotide-diphospho-sugar transferases"/>
    <property type="match status" value="1"/>
</dbReference>
<dbReference type="AlphaFoldDB" id="A0A1J1I5G1"/>
<dbReference type="EMBL" id="CVRI01000038">
    <property type="protein sequence ID" value="CRK94158.1"/>
    <property type="molecule type" value="Genomic_DNA"/>
</dbReference>
<dbReference type="STRING" id="568069.A0A1J1I5G1"/>